<dbReference type="EMBL" id="JQIF01000054">
    <property type="protein sequence ID" value="KGJ52740.1"/>
    <property type="molecule type" value="Genomic_DNA"/>
</dbReference>
<reference evidence="1 2" key="1">
    <citation type="submission" date="2014-08" db="EMBL/GenBank/DDBJ databases">
        <title>Clostridium innocuum, an unnegligible vancomycin-resistant pathogen causing extra-intestinal infections.</title>
        <authorList>
            <person name="Feng Y."/>
            <person name="Chiu C.-H."/>
        </authorList>
    </citation>
    <scope>NUCLEOTIDE SEQUENCE [LARGE SCALE GENOMIC DNA]</scope>
    <source>
        <strain evidence="1 2">AN88</strain>
    </source>
</reference>
<gene>
    <name evidence="1" type="ORF">CIAN88_12965</name>
</gene>
<evidence type="ECO:0008006" key="3">
    <source>
        <dbReference type="Google" id="ProtNLM"/>
    </source>
</evidence>
<name>A0A099I4V7_CLOIN</name>
<evidence type="ECO:0000313" key="1">
    <source>
        <dbReference type="EMBL" id="KGJ52740.1"/>
    </source>
</evidence>
<dbReference type="AlphaFoldDB" id="A0A099I4V7"/>
<dbReference type="RefSeq" id="WP_044905824.1">
    <property type="nucleotide sequence ID" value="NZ_JAQCQO010000014.1"/>
</dbReference>
<comment type="caution">
    <text evidence="1">The sequence shown here is derived from an EMBL/GenBank/DDBJ whole genome shotgun (WGS) entry which is preliminary data.</text>
</comment>
<evidence type="ECO:0000313" key="2">
    <source>
        <dbReference type="Proteomes" id="UP000030008"/>
    </source>
</evidence>
<organism evidence="1 2">
    <name type="scientific">Clostridium innocuum</name>
    <dbReference type="NCBI Taxonomy" id="1522"/>
    <lineage>
        <taxon>Bacteria</taxon>
        <taxon>Bacillati</taxon>
        <taxon>Bacillota</taxon>
        <taxon>Clostridia</taxon>
        <taxon>Eubacteriales</taxon>
        <taxon>Clostridiaceae</taxon>
        <taxon>Clostridium</taxon>
    </lineage>
</organism>
<protein>
    <recommendedName>
        <fullName evidence="3">Suppressor of fused domain protein</fullName>
    </recommendedName>
</protein>
<proteinExistence type="predicted"/>
<accession>A0A099I4V7</accession>
<sequence>MEQIKETSLKFSESPLCPIAADVISDGESIYFYMYDLDFENERLIARSACWVKNLVEAPLSFQKDKIEEDHQPVLPSMFVDEDMDVRPWNEDELEIVWSKEGHIAGLLHNDEIVCVIPSWADGHNFPGYALYAKENNMVAWKLKDASPMVERILEGKAFWKQEFNEVWKTYNTPYFSQLSDLFGAATNCYDLNKDRFPSRLLLTFEKDGMSYAFTIGAGMFSMPNADRYYAEYEDYARCEYAVQYPSSSLSREEEMELFSSIAGLCSLPWHAIDCVGHGHTLDIPIKDKYGCVLIDDEKSGDPLPLHLKKEGVHVYWIRSVEDEVFAQLKDEEKKEQLLEQLCLHTELL</sequence>
<dbReference type="Proteomes" id="UP000030008">
    <property type="component" value="Unassembled WGS sequence"/>
</dbReference>